<evidence type="ECO:0008006" key="4">
    <source>
        <dbReference type="Google" id="ProtNLM"/>
    </source>
</evidence>
<feature type="compositionally biased region" description="Basic and acidic residues" evidence="1">
    <location>
        <begin position="410"/>
        <end position="423"/>
    </location>
</feature>
<dbReference type="EMBL" id="LGRX02003806">
    <property type="protein sequence ID" value="KAK3281543.1"/>
    <property type="molecule type" value="Genomic_DNA"/>
</dbReference>
<name>A0AAE0GPA6_9CHLO</name>
<proteinExistence type="predicted"/>
<gene>
    <name evidence="2" type="ORF">CYMTET_10673</name>
</gene>
<reference evidence="2 3" key="1">
    <citation type="journal article" date="2015" name="Genome Biol. Evol.">
        <title>Comparative Genomics of a Bacterivorous Green Alga Reveals Evolutionary Causalities and Consequences of Phago-Mixotrophic Mode of Nutrition.</title>
        <authorList>
            <person name="Burns J.A."/>
            <person name="Paasch A."/>
            <person name="Narechania A."/>
            <person name="Kim E."/>
        </authorList>
    </citation>
    <scope>NUCLEOTIDE SEQUENCE [LARGE SCALE GENOMIC DNA]</scope>
    <source>
        <strain evidence="2 3">PLY_AMNH</strain>
    </source>
</reference>
<dbReference type="Proteomes" id="UP001190700">
    <property type="component" value="Unassembled WGS sequence"/>
</dbReference>
<feature type="compositionally biased region" description="Basic and acidic residues" evidence="1">
    <location>
        <begin position="318"/>
        <end position="342"/>
    </location>
</feature>
<feature type="region of interest" description="Disordered" evidence="1">
    <location>
        <begin position="261"/>
        <end position="363"/>
    </location>
</feature>
<sequence length="702" mass="78416">MERRDEKTPTGTAPNATGTGNQKGTGHCDKGKARIENCSPDAAATIRDVITARKLLNPNLNSETLSEEYPKDAMELDTNNINRKFSAEPMGGLAPTWVTSFGPFRATANSDGASDGPTLVAPTILKTAGKCEGDAENSSTSTQVGVFHNEGRLNMMHVDAVNEHFDKDRHADSNGYTGGEVQLLTEQHQYDGYNCGVWVLYVGRKWREWHEGDKATDWRREMEQLANNSGDALQEMMNGERREYRPLVYREIMRNRETAMEEGTPGEVTITGTTQQHEGNAGQEETREEQIRPRKGKRIRKGKGELSTVGASGTSRPETAEDGKVKNGEEGRKRTNTEKETTEENMGEMGKRTDKWAMQKKTKYAPQETITALLPRWEAERRLTECQEGTDEDMVERSDEGENDGTHAAPTERQDSEWSGERAARRKKAAQQNNAAQPGGNQPTQYRGKPYQTEPKDEEGDREDGLNILTWNIGGRRDAGYDICHTLEQRKGRQEEDVHVIVLTEVKTAHRDVMHKFRDMGYTAVGTEVVNAVERKRAEQARARGGVVTLLGGPYGHVHNHHVELTPHLEGYLLHTVLHLPDNRFVHVVATYSPPHAEEAGVRNKIQDYIATVRAETSGAENVTMLVGGDLQASNTSDAGSRTAADKSWDKLTRKLNMTDVGPETNTTLEFAQNRNIDRFKMTWRTGSYTLRSRNTTEKDLP</sequence>
<dbReference type="SUPFAM" id="SSF56219">
    <property type="entry name" value="DNase I-like"/>
    <property type="match status" value="1"/>
</dbReference>
<feature type="region of interest" description="Disordered" evidence="1">
    <location>
        <begin position="1"/>
        <end position="33"/>
    </location>
</feature>
<evidence type="ECO:0000313" key="2">
    <source>
        <dbReference type="EMBL" id="KAK3281543.1"/>
    </source>
</evidence>
<feature type="compositionally biased region" description="Low complexity" evidence="1">
    <location>
        <begin position="9"/>
        <end position="20"/>
    </location>
</feature>
<evidence type="ECO:0000313" key="3">
    <source>
        <dbReference type="Proteomes" id="UP001190700"/>
    </source>
</evidence>
<dbReference type="Gene3D" id="3.60.10.10">
    <property type="entry name" value="Endonuclease/exonuclease/phosphatase"/>
    <property type="match status" value="1"/>
</dbReference>
<comment type="caution">
    <text evidence="2">The sequence shown here is derived from an EMBL/GenBank/DDBJ whole genome shotgun (WGS) entry which is preliminary data.</text>
</comment>
<evidence type="ECO:0000256" key="1">
    <source>
        <dbReference type="SAM" id="MobiDB-lite"/>
    </source>
</evidence>
<keyword evidence="3" id="KW-1185">Reference proteome</keyword>
<accession>A0AAE0GPA6</accession>
<dbReference type="InterPro" id="IPR036691">
    <property type="entry name" value="Endo/exonu/phosph_ase_sf"/>
</dbReference>
<feature type="region of interest" description="Disordered" evidence="1">
    <location>
        <begin position="385"/>
        <end position="466"/>
    </location>
</feature>
<organism evidence="2 3">
    <name type="scientific">Cymbomonas tetramitiformis</name>
    <dbReference type="NCBI Taxonomy" id="36881"/>
    <lineage>
        <taxon>Eukaryota</taxon>
        <taxon>Viridiplantae</taxon>
        <taxon>Chlorophyta</taxon>
        <taxon>Pyramimonadophyceae</taxon>
        <taxon>Pyramimonadales</taxon>
        <taxon>Pyramimonadaceae</taxon>
        <taxon>Cymbomonas</taxon>
    </lineage>
</organism>
<dbReference type="AlphaFoldDB" id="A0AAE0GPA6"/>
<protein>
    <recommendedName>
        <fullName evidence="4">Endonuclease/exonuclease/phosphatase domain-containing protein</fullName>
    </recommendedName>
</protein>